<dbReference type="Proteomes" id="UP000553459">
    <property type="component" value="Unassembled WGS sequence"/>
</dbReference>
<dbReference type="EMBL" id="JAAABJ010000642">
    <property type="protein sequence ID" value="NAW52116.1"/>
    <property type="molecule type" value="Genomic_DNA"/>
</dbReference>
<evidence type="ECO:0000256" key="1">
    <source>
        <dbReference type="ARBA" id="ARBA00022679"/>
    </source>
</evidence>
<dbReference type="Gene3D" id="3.90.470.20">
    <property type="entry name" value="4'-phosphopantetheinyl transferase domain"/>
    <property type="match status" value="1"/>
</dbReference>
<comment type="caution">
    <text evidence="3">The sequence shown here is derived from an EMBL/GenBank/DDBJ whole genome shotgun (WGS) entry which is preliminary data.</text>
</comment>
<sequence length="208" mass="24766">MGLYQDYSNDKARVWIWKYDENEKMDINKLLTAQEYQKTSRYHPKKIAELLMVRHMLHQLLPGYKILYKKNGEPYLEPADYDISISHSFPLVAIAISDRKIGIDLERVQDKILKIKHKFILDEFSFIEDDKEKDYLTAIWCVKESLYKLHHSKFWSLKRNYKVEAFDLQNLDSVACKVYDETFSDNFCAQLIRVEDFFFCIVIDSPGD</sequence>
<protein>
    <submittedName>
        <fullName evidence="3">4'-phosphopantetheinyl transferase superfamily protein</fullName>
    </submittedName>
</protein>
<reference evidence="3 4" key="1">
    <citation type="submission" date="2019-11" db="EMBL/GenBank/DDBJ databases">
        <title>Characterization of Elizabethkingia argenteiflava sp. nov., isolated from inner surface of Soybean Pods.</title>
        <authorList>
            <person name="Mo S."/>
        </authorList>
    </citation>
    <scope>NUCLEOTIDE SEQUENCE [LARGE SCALE GENOMIC DNA]</scope>
    <source>
        <strain evidence="3 4">YB22</strain>
    </source>
</reference>
<organism evidence="3 4">
    <name type="scientific">Elizabethkingia argenteiflava</name>
    <dbReference type="NCBI Taxonomy" id="2681556"/>
    <lineage>
        <taxon>Bacteria</taxon>
        <taxon>Pseudomonadati</taxon>
        <taxon>Bacteroidota</taxon>
        <taxon>Flavobacteriia</taxon>
        <taxon>Flavobacteriales</taxon>
        <taxon>Weeksellaceae</taxon>
        <taxon>Elizabethkingia</taxon>
    </lineage>
</organism>
<gene>
    <name evidence="3" type="ORF">GNY06_12285</name>
</gene>
<accession>A0A845PZ81</accession>
<evidence type="ECO:0000313" key="3">
    <source>
        <dbReference type="EMBL" id="NAW52116.1"/>
    </source>
</evidence>
<keyword evidence="4" id="KW-1185">Reference proteome</keyword>
<dbReference type="SUPFAM" id="SSF56214">
    <property type="entry name" value="4'-phosphopantetheinyl transferase"/>
    <property type="match status" value="2"/>
</dbReference>
<keyword evidence="1 3" id="KW-0808">Transferase</keyword>
<dbReference type="Pfam" id="PF01648">
    <property type="entry name" value="ACPS"/>
    <property type="match status" value="1"/>
</dbReference>
<evidence type="ECO:0000313" key="4">
    <source>
        <dbReference type="Proteomes" id="UP000553459"/>
    </source>
</evidence>
<evidence type="ECO:0000259" key="2">
    <source>
        <dbReference type="Pfam" id="PF01648"/>
    </source>
</evidence>
<dbReference type="GO" id="GO:0008897">
    <property type="term" value="F:holo-[acyl-carrier-protein] synthase activity"/>
    <property type="evidence" value="ECO:0007669"/>
    <property type="project" value="InterPro"/>
</dbReference>
<dbReference type="InterPro" id="IPR037143">
    <property type="entry name" value="4-PPantetheinyl_Trfase_dom_sf"/>
</dbReference>
<dbReference type="InterPro" id="IPR008278">
    <property type="entry name" value="4-PPantetheinyl_Trfase_dom"/>
</dbReference>
<dbReference type="RefSeq" id="WP_166520368.1">
    <property type="nucleotide sequence ID" value="NZ_JAAABJ010000642.1"/>
</dbReference>
<proteinExistence type="predicted"/>
<name>A0A845PZ81_9FLAO</name>
<dbReference type="AlphaFoldDB" id="A0A845PZ81"/>
<feature type="domain" description="4'-phosphopantetheinyl transferase" evidence="2">
    <location>
        <begin position="101"/>
        <end position="188"/>
    </location>
</feature>
<dbReference type="GO" id="GO:0000287">
    <property type="term" value="F:magnesium ion binding"/>
    <property type="evidence" value="ECO:0007669"/>
    <property type="project" value="InterPro"/>
</dbReference>